<dbReference type="Pfam" id="PF19270">
    <property type="entry name" value="FBO_C"/>
    <property type="match status" value="1"/>
</dbReference>
<keyword evidence="1" id="KW-0833">Ubl conjugation pathway</keyword>
<dbReference type="Pfam" id="PF12937">
    <property type="entry name" value="F-box-like"/>
    <property type="match status" value="1"/>
</dbReference>
<evidence type="ECO:0000256" key="1">
    <source>
        <dbReference type="ARBA" id="ARBA00022786"/>
    </source>
</evidence>
<reference evidence="6" key="1">
    <citation type="submission" date="2023-07" db="EMBL/GenBank/DDBJ databases">
        <title>A draft genome of Kazachstania heterogenica Y-27499.</title>
        <authorList>
            <person name="Donic C."/>
            <person name="Kralova J.S."/>
            <person name="Fidel L."/>
            <person name="Ben-Dor S."/>
            <person name="Jung S."/>
        </authorList>
    </citation>
    <scope>NUCLEOTIDE SEQUENCE [LARGE SCALE GENOMIC DNA]</scope>
    <source>
        <strain evidence="6">Y27499</strain>
    </source>
</reference>
<dbReference type="InterPro" id="IPR045464">
    <property type="entry name" value="Hrt3/FBXO9_C"/>
</dbReference>
<evidence type="ECO:0000313" key="5">
    <source>
        <dbReference type="EMBL" id="KAK5778754.1"/>
    </source>
</evidence>
<dbReference type="PANTHER" id="PTHR12874:SF9">
    <property type="entry name" value="F-BOX ONLY PROTEIN 48"/>
    <property type="match status" value="1"/>
</dbReference>
<evidence type="ECO:0008006" key="7">
    <source>
        <dbReference type="Google" id="ProtNLM"/>
    </source>
</evidence>
<keyword evidence="6" id="KW-1185">Reference proteome</keyword>
<dbReference type="GO" id="GO:0005737">
    <property type="term" value="C:cytoplasm"/>
    <property type="evidence" value="ECO:0007669"/>
    <property type="project" value="TreeGrafter"/>
</dbReference>
<dbReference type="EMBL" id="JAWIZZ010000051">
    <property type="protein sequence ID" value="KAK5778754.1"/>
    <property type="molecule type" value="Genomic_DNA"/>
</dbReference>
<name>A0AAN7ZRX3_9SACH</name>
<dbReference type="SUPFAM" id="SSF81383">
    <property type="entry name" value="F-box domain"/>
    <property type="match status" value="1"/>
</dbReference>
<feature type="domain" description="F-box" evidence="3">
    <location>
        <begin position="121"/>
        <end position="162"/>
    </location>
</feature>
<dbReference type="GO" id="GO:0019005">
    <property type="term" value="C:SCF ubiquitin ligase complex"/>
    <property type="evidence" value="ECO:0007669"/>
    <property type="project" value="TreeGrafter"/>
</dbReference>
<proteinExistence type="predicted"/>
<comment type="caution">
    <text evidence="5">The sequence shown here is derived from an EMBL/GenBank/DDBJ whole genome shotgun (WGS) entry which is preliminary data.</text>
</comment>
<organism evidence="5 6">
    <name type="scientific">Arxiozyma heterogenica</name>
    <dbReference type="NCBI Taxonomy" id="278026"/>
    <lineage>
        <taxon>Eukaryota</taxon>
        <taxon>Fungi</taxon>
        <taxon>Dikarya</taxon>
        <taxon>Ascomycota</taxon>
        <taxon>Saccharomycotina</taxon>
        <taxon>Saccharomycetes</taxon>
        <taxon>Saccharomycetales</taxon>
        <taxon>Saccharomycetaceae</taxon>
        <taxon>Arxiozyma</taxon>
    </lineage>
</organism>
<feature type="domain" description="F-box protein Hrt3/FBXO9 C-terminal" evidence="4">
    <location>
        <begin position="204"/>
        <end position="305"/>
    </location>
</feature>
<accession>A0AAN7ZRX3</accession>
<dbReference type="PANTHER" id="PTHR12874">
    <property type="entry name" value="F-BOX ONLY PROTEIN 48-RELATED"/>
    <property type="match status" value="1"/>
</dbReference>
<gene>
    <name evidence="5" type="ORF">RI543_003677</name>
</gene>
<sequence length="362" mass="42685">MIINNEDIVGSEEEQAHINKALSIWEKGVLKEKNGSMSDAINYYRRAIKMHEGVEQLYRKKLHDEWVLQKKLQLIDINKDKKLLSHGDNKDSGTFNSNDKELNDEIEEEEDKELPPCWILEILPNDILLRIIKYVVLSSGESWVNLSLTCQKFNQLCFNNTFPYKIFKDFIYSKQKYDSASMILNGIKDLRTMEQELWGDDNITMIKSRPFIKFGGVYISIVNYLRYGTHAEGSSSLLNPVHMITYYRYFRFYDDGTVLRLLTTDEPSHIVKNFNKERKPKNSEICKWQIGFDDNFGRVTITRNNQKYIFRETLVIKKQGNKIHQRLKWISSTVENNEGEISECSLRNEKSFYFSRIRSYND</sequence>
<evidence type="ECO:0000259" key="3">
    <source>
        <dbReference type="Pfam" id="PF12937"/>
    </source>
</evidence>
<dbReference type="InterPro" id="IPR001810">
    <property type="entry name" value="F-box_dom"/>
</dbReference>
<dbReference type="GO" id="GO:0031146">
    <property type="term" value="P:SCF-dependent proteasomal ubiquitin-dependent protein catabolic process"/>
    <property type="evidence" value="ECO:0007669"/>
    <property type="project" value="TreeGrafter"/>
</dbReference>
<evidence type="ECO:0000313" key="6">
    <source>
        <dbReference type="Proteomes" id="UP001306508"/>
    </source>
</evidence>
<feature type="region of interest" description="Disordered" evidence="2">
    <location>
        <begin position="88"/>
        <end position="109"/>
    </location>
</feature>
<dbReference type="Proteomes" id="UP001306508">
    <property type="component" value="Unassembled WGS sequence"/>
</dbReference>
<evidence type="ECO:0000259" key="4">
    <source>
        <dbReference type="Pfam" id="PF19270"/>
    </source>
</evidence>
<evidence type="ECO:0000256" key="2">
    <source>
        <dbReference type="SAM" id="MobiDB-lite"/>
    </source>
</evidence>
<dbReference type="InterPro" id="IPR036047">
    <property type="entry name" value="F-box-like_dom_sf"/>
</dbReference>
<dbReference type="AlphaFoldDB" id="A0AAN7ZRX3"/>
<protein>
    <recommendedName>
        <fullName evidence="7">F-box domain-containing protein</fullName>
    </recommendedName>
</protein>
<dbReference type="CDD" id="cd09917">
    <property type="entry name" value="F-box_SF"/>
    <property type="match status" value="1"/>
</dbReference>